<feature type="compositionally biased region" description="Basic and acidic residues" evidence="3">
    <location>
        <begin position="200"/>
        <end position="210"/>
    </location>
</feature>
<dbReference type="PANTHER" id="PTHR24178">
    <property type="entry name" value="MOLTING PROTEIN MLT-4"/>
    <property type="match status" value="1"/>
</dbReference>
<dbReference type="Gene3D" id="1.25.40.20">
    <property type="entry name" value="Ankyrin repeat-containing domain"/>
    <property type="match status" value="3"/>
</dbReference>
<feature type="region of interest" description="Disordered" evidence="3">
    <location>
        <begin position="420"/>
        <end position="445"/>
    </location>
</feature>
<dbReference type="SMART" id="SM00248">
    <property type="entry name" value="ANK"/>
    <property type="match status" value="6"/>
</dbReference>
<feature type="compositionally biased region" description="Low complexity" evidence="3">
    <location>
        <begin position="672"/>
        <end position="682"/>
    </location>
</feature>
<dbReference type="InterPro" id="IPR002110">
    <property type="entry name" value="Ankyrin_rpt"/>
</dbReference>
<feature type="region of interest" description="Disordered" evidence="3">
    <location>
        <begin position="1"/>
        <end position="28"/>
    </location>
</feature>
<accession>A0A7S2Y5Q0</accession>
<feature type="compositionally biased region" description="Acidic residues" evidence="3">
    <location>
        <begin position="187"/>
        <end position="199"/>
    </location>
</feature>
<keyword evidence="1" id="KW-0677">Repeat</keyword>
<proteinExistence type="predicted"/>
<dbReference type="SUPFAM" id="SSF48403">
    <property type="entry name" value="Ankyrin repeat"/>
    <property type="match status" value="2"/>
</dbReference>
<protein>
    <submittedName>
        <fullName evidence="4">Uncharacterized protein</fullName>
    </submittedName>
</protein>
<feature type="region of interest" description="Disordered" evidence="3">
    <location>
        <begin position="40"/>
        <end position="87"/>
    </location>
</feature>
<evidence type="ECO:0000256" key="1">
    <source>
        <dbReference type="ARBA" id="ARBA00022737"/>
    </source>
</evidence>
<dbReference type="PANTHER" id="PTHR24178:SF38">
    <property type="match status" value="1"/>
</dbReference>
<feature type="compositionally biased region" description="Polar residues" evidence="3">
    <location>
        <begin position="615"/>
        <end position="625"/>
    </location>
</feature>
<reference evidence="4" key="1">
    <citation type="submission" date="2021-01" db="EMBL/GenBank/DDBJ databases">
        <authorList>
            <person name="Corre E."/>
            <person name="Pelletier E."/>
            <person name="Niang G."/>
            <person name="Scheremetjew M."/>
            <person name="Finn R."/>
            <person name="Kale V."/>
            <person name="Holt S."/>
            <person name="Cochrane G."/>
            <person name="Meng A."/>
            <person name="Brown T."/>
            <person name="Cohen L."/>
        </authorList>
    </citation>
    <scope>NUCLEOTIDE SEQUENCE</scope>
    <source>
        <strain evidence="4">CCMP125</strain>
    </source>
</reference>
<feature type="compositionally biased region" description="Basic and acidic residues" evidence="3">
    <location>
        <begin position="76"/>
        <end position="87"/>
    </location>
</feature>
<feature type="region of interest" description="Disordered" evidence="3">
    <location>
        <begin position="321"/>
        <end position="355"/>
    </location>
</feature>
<feature type="region of interest" description="Disordered" evidence="3">
    <location>
        <begin position="182"/>
        <end position="210"/>
    </location>
</feature>
<dbReference type="InterPro" id="IPR036770">
    <property type="entry name" value="Ankyrin_rpt-contain_sf"/>
</dbReference>
<dbReference type="AlphaFoldDB" id="A0A7S2Y5Q0"/>
<feature type="compositionally biased region" description="Low complexity" evidence="3">
    <location>
        <begin position="53"/>
        <end position="71"/>
    </location>
</feature>
<gene>
    <name evidence="4" type="ORF">APAL1065_LOCUS887</name>
</gene>
<evidence type="ECO:0000256" key="3">
    <source>
        <dbReference type="SAM" id="MobiDB-lite"/>
    </source>
</evidence>
<evidence type="ECO:0000313" key="4">
    <source>
        <dbReference type="EMBL" id="CAD9941202.1"/>
    </source>
</evidence>
<dbReference type="EMBL" id="HBHT01001402">
    <property type="protein sequence ID" value="CAD9941202.1"/>
    <property type="molecule type" value="Transcribed_RNA"/>
</dbReference>
<name>A0A7S2Y5Q0_9STRA</name>
<organism evidence="4">
    <name type="scientific">Entomoneis paludosa</name>
    <dbReference type="NCBI Taxonomy" id="265537"/>
    <lineage>
        <taxon>Eukaryota</taxon>
        <taxon>Sar</taxon>
        <taxon>Stramenopiles</taxon>
        <taxon>Ochrophyta</taxon>
        <taxon>Bacillariophyta</taxon>
        <taxon>Bacillariophyceae</taxon>
        <taxon>Bacillariophycidae</taxon>
        <taxon>Entomoneidaceae</taxon>
        <taxon>Entomoneis</taxon>
    </lineage>
</organism>
<sequence>MAWIAQSEPKVGNFKSKRPDRPRQSMNASRLMLATSTAVAGANKKISHEKEQSTASTATAAITTASQLSTSSHKRFAPDKGDIKPFHPKPAEEVVAEERDEGGHDIEDAVFQGEDEWNEEKLMDGRQVELCFQDQLASNSGNGDDSHHHQQRKSLQSKMEGVIVIPNRTFPEGDAISLTSDLTGTFDIDDDEDDDEGDDQQQKDDEGEIPDFHKLLKKGNWEAVTNALSEFEDELKNAEGNNALDVDLRFQRSILKRNKRRETVLHTVCYKAPIIVAQEFLAAVQRHADSTETVQQLLHDARDPNGNTILHLVCAHVSIGGSASGPSSKRRSSKHKSKSGKSARKIQTIPEDSEEITESTADLTEVVEHHQQNETSRLVLDLTILKALVLLSPEMLSMTNKMGDTPLHLLVSSPGFCSVLPSSSSSSSKRKKKKGESSTGEESSEVNLLAAEMAAEEALASLLDVIPHEIAMKVNQNGRTLLHNAIATGAYERVLVQIMKRLPFCASVPDARGLYPLHYVAAFMGSKTCTIPWTFAQDLISAYPAALISQTHTEGDTPLHSLLYAVQQRKHEHDEKLRKRKNKSSSNRKEFYLDRSISKLAELLVQPTEGGLNRPTLSSHRQSSVIHLGRPATDGDGVIRNRRAVMNEAKSEGFPTYKRTSCPDLEHLMRVSGSSLGASGSGSEEDRDEQRQDGSGGRKTLSAKQKSVRFDAPSSSMDESDAETSAMMIVNHDSLSPLHCCAMADTPEALIQLLLDKSQVSPRACVLQTPPLQPHDQQTYATNSSNHSSVHQASFGATPLHLILARPETKDTVTTIELFLGKTTSPCAIQDSNGLTPLAVALLNPDLSASVLKSLIRACKMAAGIPTHDHHWPLHLAFQTASSPAHIEETVYRALIQASPSKSLPSMITRNGDTPLHVCCAKPGMSKKIVKLLLEKHDGAKFLRNKAGKLPSDLATQYNPHLNKEVPQLVVLVDGIEAMYV</sequence>
<feature type="region of interest" description="Disordered" evidence="3">
    <location>
        <begin position="570"/>
        <end position="589"/>
    </location>
</feature>
<feature type="region of interest" description="Disordered" evidence="3">
    <location>
        <begin position="672"/>
        <end position="722"/>
    </location>
</feature>
<dbReference type="Pfam" id="PF00023">
    <property type="entry name" value="Ank"/>
    <property type="match status" value="1"/>
</dbReference>
<keyword evidence="2" id="KW-0040">ANK repeat</keyword>
<feature type="region of interest" description="Disordered" evidence="3">
    <location>
        <begin position="609"/>
        <end position="634"/>
    </location>
</feature>
<evidence type="ECO:0000256" key="2">
    <source>
        <dbReference type="ARBA" id="ARBA00023043"/>
    </source>
</evidence>
<feature type="region of interest" description="Disordered" evidence="3">
    <location>
        <begin position="136"/>
        <end position="159"/>
    </location>
</feature>
<feature type="compositionally biased region" description="Basic residues" evidence="3">
    <location>
        <begin position="328"/>
        <end position="344"/>
    </location>
</feature>